<dbReference type="Proteomes" id="UP000245946">
    <property type="component" value="Unassembled WGS sequence"/>
</dbReference>
<dbReference type="AlphaFoldDB" id="A0A316ZEQ2"/>
<dbReference type="EMBL" id="KZ819290">
    <property type="protein sequence ID" value="PWN98795.1"/>
    <property type="molecule type" value="Genomic_DNA"/>
</dbReference>
<sequence>MGLCSPGRLAMALLAASRRRAYARSLVSTTTPLRPHRLFEHPFHALAPRGPRLAPRANARSLPRPAMPNWSSSHDDVLAAGSLAASLQCNRRQLKPSRPAGHAARSSPSWQAS</sequence>
<proteinExistence type="predicted"/>
<evidence type="ECO:0000313" key="3">
    <source>
        <dbReference type="Proteomes" id="UP000245946"/>
    </source>
</evidence>
<dbReference type="GeneID" id="37269663"/>
<accession>A0A316ZEQ2</accession>
<protein>
    <submittedName>
        <fullName evidence="2">Uncharacterized protein</fullName>
    </submittedName>
</protein>
<name>A0A316ZEQ2_9BASI</name>
<feature type="region of interest" description="Disordered" evidence="1">
    <location>
        <begin position="92"/>
        <end position="113"/>
    </location>
</feature>
<keyword evidence="3" id="KW-1185">Reference proteome</keyword>
<reference evidence="2 3" key="1">
    <citation type="journal article" date="2018" name="Mol. Biol. Evol.">
        <title>Broad Genomic Sampling Reveals a Smut Pathogenic Ancestry of the Fungal Clade Ustilaginomycotina.</title>
        <authorList>
            <person name="Kijpornyongpan T."/>
            <person name="Mondo S.J."/>
            <person name="Barry K."/>
            <person name="Sandor L."/>
            <person name="Lee J."/>
            <person name="Lipzen A."/>
            <person name="Pangilinan J."/>
            <person name="LaButti K."/>
            <person name="Hainaut M."/>
            <person name="Henrissat B."/>
            <person name="Grigoriev I.V."/>
            <person name="Spatafora J.W."/>
            <person name="Aime M.C."/>
        </authorList>
    </citation>
    <scope>NUCLEOTIDE SEQUENCE [LARGE SCALE GENOMIC DNA]</scope>
    <source>
        <strain evidence="2 3">MCA 4186</strain>
    </source>
</reference>
<dbReference type="RefSeq" id="XP_025599074.1">
    <property type="nucleotide sequence ID" value="XM_025742119.1"/>
</dbReference>
<evidence type="ECO:0000313" key="2">
    <source>
        <dbReference type="EMBL" id="PWN98795.1"/>
    </source>
</evidence>
<gene>
    <name evidence="2" type="ORF">FA09DRAFT_329293</name>
</gene>
<feature type="region of interest" description="Disordered" evidence="1">
    <location>
        <begin position="47"/>
        <end position="73"/>
    </location>
</feature>
<organism evidence="2 3">
    <name type="scientific">Tilletiopsis washingtonensis</name>
    <dbReference type="NCBI Taxonomy" id="58919"/>
    <lineage>
        <taxon>Eukaryota</taxon>
        <taxon>Fungi</taxon>
        <taxon>Dikarya</taxon>
        <taxon>Basidiomycota</taxon>
        <taxon>Ustilaginomycotina</taxon>
        <taxon>Exobasidiomycetes</taxon>
        <taxon>Entylomatales</taxon>
        <taxon>Entylomatales incertae sedis</taxon>
        <taxon>Tilletiopsis</taxon>
    </lineage>
</organism>
<evidence type="ECO:0000256" key="1">
    <source>
        <dbReference type="SAM" id="MobiDB-lite"/>
    </source>
</evidence>